<evidence type="ECO:0000256" key="1">
    <source>
        <dbReference type="SAM" id="Phobius"/>
    </source>
</evidence>
<dbReference type="EMBL" id="OV725077">
    <property type="protein sequence ID" value="CAH1390575.1"/>
    <property type="molecule type" value="Genomic_DNA"/>
</dbReference>
<feature type="transmembrane region" description="Helical" evidence="1">
    <location>
        <begin position="45"/>
        <end position="65"/>
    </location>
</feature>
<keyword evidence="1" id="KW-0472">Membrane</keyword>
<keyword evidence="3" id="KW-1185">Reference proteome</keyword>
<evidence type="ECO:0000313" key="2">
    <source>
        <dbReference type="EMBL" id="CAH1390575.1"/>
    </source>
</evidence>
<keyword evidence="1" id="KW-1133">Transmembrane helix</keyword>
<sequence>MKIYFYSTSHGFSTILPEGAKEEVQCNAGFFEGALFLLIGKLPKIFFFEMSYILQVDIFFFFLFLKI</sequence>
<organism evidence="2 3">
    <name type="scientific">Nezara viridula</name>
    <name type="common">Southern green stink bug</name>
    <name type="synonym">Cimex viridulus</name>
    <dbReference type="NCBI Taxonomy" id="85310"/>
    <lineage>
        <taxon>Eukaryota</taxon>
        <taxon>Metazoa</taxon>
        <taxon>Ecdysozoa</taxon>
        <taxon>Arthropoda</taxon>
        <taxon>Hexapoda</taxon>
        <taxon>Insecta</taxon>
        <taxon>Pterygota</taxon>
        <taxon>Neoptera</taxon>
        <taxon>Paraneoptera</taxon>
        <taxon>Hemiptera</taxon>
        <taxon>Heteroptera</taxon>
        <taxon>Panheteroptera</taxon>
        <taxon>Pentatomomorpha</taxon>
        <taxon>Pentatomoidea</taxon>
        <taxon>Pentatomidae</taxon>
        <taxon>Pentatominae</taxon>
        <taxon>Nezara</taxon>
    </lineage>
</organism>
<reference evidence="2" key="1">
    <citation type="submission" date="2022-01" db="EMBL/GenBank/DDBJ databases">
        <authorList>
            <person name="King R."/>
        </authorList>
    </citation>
    <scope>NUCLEOTIDE SEQUENCE</scope>
</reference>
<dbReference type="Proteomes" id="UP001152798">
    <property type="component" value="Chromosome 1"/>
</dbReference>
<keyword evidence="1" id="KW-0812">Transmembrane</keyword>
<proteinExistence type="predicted"/>
<gene>
    <name evidence="2" type="ORF">NEZAVI_LOCUS1762</name>
</gene>
<protein>
    <submittedName>
        <fullName evidence="2">Uncharacterized protein</fullName>
    </submittedName>
</protein>
<accession>A0A9P0E477</accession>
<dbReference type="AlphaFoldDB" id="A0A9P0E477"/>
<name>A0A9P0E477_NEZVI</name>
<evidence type="ECO:0000313" key="3">
    <source>
        <dbReference type="Proteomes" id="UP001152798"/>
    </source>
</evidence>